<dbReference type="Gene3D" id="3.40.50.300">
    <property type="entry name" value="P-loop containing nucleotide triphosphate hydrolases"/>
    <property type="match status" value="2"/>
</dbReference>
<dbReference type="Pfam" id="PF13175">
    <property type="entry name" value="AAA_15"/>
    <property type="match status" value="1"/>
</dbReference>
<keyword evidence="3" id="KW-1185">Reference proteome</keyword>
<dbReference type="SUPFAM" id="SSF52540">
    <property type="entry name" value="P-loop containing nucleoside triphosphate hydrolases"/>
    <property type="match status" value="1"/>
</dbReference>
<evidence type="ECO:0000313" key="2">
    <source>
        <dbReference type="EMBL" id="QBJ02750.1"/>
    </source>
</evidence>
<reference evidence="2 3" key="1">
    <citation type="submission" date="2019-02" db="EMBL/GenBank/DDBJ databases">
        <authorList>
            <person name="Frampton R.A."/>
            <person name="Wojtus J.K."/>
            <person name="Fineran P.C."/>
            <person name="Hendrickson H.L."/>
        </authorList>
    </citation>
    <scope>NUCLEOTIDE SEQUENCE [LARGE SCALE GENOMIC DNA]</scope>
</reference>
<dbReference type="PANTHER" id="PTHR32114">
    <property type="entry name" value="ABC TRANSPORTER ABCH.3"/>
    <property type="match status" value="1"/>
</dbReference>
<feature type="domain" description="Endonuclease GajA/Old nuclease/RecF-like AAA" evidence="1">
    <location>
        <begin position="28"/>
        <end position="400"/>
    </location>
</feature>
<evidence type="ECO:0000259" key="1">
    <source>
        <dbReference type="Pfam" id="PF13175"/>
    </source>
</evidence>
<gene>
    <name evidence="2" type="ORF">PSA21_224</name>
</gene>
<dbReference type="EMBL" id="MK552327">
    <property type="protein sequence ID" value="QBJ02750.1"/>
    <property type="molecule type" value="Genomic_DNA"/>
</dbReference>
<organism evidence="2 3">
    <name type="scientific">Pseudomonas phage Psa21</name>
    <dbReference type="NCBI Taxonomy" id="2530023"/>
    <lineage>
        <taxon>Viruses</taxon>
        <taxon>Duplodnaviria</taxon>
        <taxon>Heunggongvirae</taxon>
        <taxon>Uroviricota</taxon>
        <taxon>Caudoviricetes</taxon>
        <taxon>Chimalliviridae</taxon>
        <taxon>Tepukevirus</taxon>
        <taxon>Tepukevirus Psa21</taxon>
    </lineage>
</organism>
<name>A0A481W4N1_9CAUD</name>
<dbReference type="InterPro" id="IPR027417">
    <property type="entry name" value="P-loop_NTPase"/>
</dbReference>
<dbReference type="InterPro" id="IPR041685">
    <property type="entry name" value="AAA_GajA/Old/RecF-like"/>
</dbReference>
<protein>
    <submittedName>
        <fullName evidence="2">SbcCD protein, subunit C</fullName>
    </submittedName>
</protein>
<sequence length="832" mass="95171">MYLQYVQLVKYKRLMLSNIQSLEWTPTKNLMVIIGSNGSGKSSLLDELSPLPSHRSQFEKNGSKTVHCMHKGSRYVLHSDYEKDSGTGHHTFIKDNVKLNDNGTYQIQLDLCKQEFGLQQDVHELMTGRIKFSQLPVNKRREWLTRASPVDLGYAFNLLSRVSDEARAQKNVIDHMTKRLANENVDMLDDSEITRLRQERQRLTDRVNTLFLHRNPSTKQGFTHNTAAKEKLDNILHTAKHLLHQYPRLSDSFRVEDRGEYNQVVNQRLANVQAAQAVIDRLMEELETVRATTPSQIEKISPEEIQELKERLAYHLNIAAEKNAIVQAYKDPIPLCRMGVFGDMQAKLEDAFDRAYTTVMTIPNNEDGNLSTAIAQGKKEKLAECKTKLRSIEEYISETLRRIATLKGCDHVQCPNCQHTFAPGVDPKDLPILEERLNKASQAETHFKTEIKAIEEYLEKFMDYAGFVQQFQQITRDHKDFASVWEWMTADGRLFRLPKMIATDVVRWHDAQQAMIEAAIQLENAKNIETRLKVIEAIDFDAAGYMLKRATDLETEINNKLLSQQSTRNEIESYVHSGNDVDAFITKVNTCLTEYADWHKRAVQHAEWLLDQAFSEEIDATHQQLAVTGNRLREAERRDTEIRLLEDTVADAADAHTDLQLLAKALSPKGGLIGQYMLGFLQGVTKLVNSVIDEVWTYPMVVLPSKIDKEDLDYKFPLNVGNGAVEPADIDLGSDSQKEIVNFAFSVALLKFMGFDDFPLMLDEFGRTFDEQHRTNLVPFIGRLIELGQFQQIFYISHYTSTHGAFNQAEFVVLDPTNVTVPEFFNKNMVMT</sequence>
<dbReference type="Proteomes" id="UP000294134">
    <property type="component" value="Segment"/>
</dbReference>
<evidence type="ECO:0000313" key="3">
    <source>
        <dbReference type="Proteomes" id="UP000294134"/>
    </source>
</evidence>
<dbReference type="PANTHER" id="PTHR32114:SF2">
    <property type="entry name" value="ABC TRANSPORTER ABCH.3"/>
    <property type="match status" value="1"/>
</dbReference>
<accession>A0A481W4N1</accession>
<proteinExistence type="predicted"/>